<evidence type="ECO:0000313" key="2">
    <source>
        <dbReference type="Proteomes" id="UP001164250"/>
    </source>
</evidence>
<accession>A0ACC1BPS7</accession>
<gene>
    <name evidence="1" type="ORF">Patl1_06503</name>
</gene>
<reference evidence="2" key="1">
    <citation type="journal article" date="2023" name="G3 (Bethesda)">
        <title>Genome assembly and association tests identify interacting loci associated with vigor, precocity, and sex in interspecific pistachio rootstocks.</title>
        <authorList>
            <person name="Palmer W."/>
            <person name="Jacygrad E."/>
            <person name="Sagayaradj S."/>
            <person name="Cavanaugh K."/>
            <person name="Han R."/>
            <person name="Bertier L."/>
            <person name="Beede B."/>
            <person name="Kafkas S."/>
            <person name="Golino D."/>
            <person name="Preece J."/>
            <person name="Michelmore R."/>
        </authorList>
    </citation>
    <scope>NUCLEOTIDE SEQUENCE [LARGE SCALE GENOMIC DNA]</scope>
</reference>
<dbReference type="Proteomes" id="UP001164250">
    <property type="component" value="Chromosome 3"/>
</dbReference>
<dbReference type="EMBL" id="CM047899">
    <property type="protein sequence ID" value="KAJ0101010.1"/>
    <property type="molecule type" value="Genomic_DNA"/>
</dbReference>
<evidence type="ECO:0000313" key="1">
    <source>
        <dbReference type="EMBL" id="KAJ0101010.1"/>
    </source>
</evidence>
<name>A0ACC1BPS7_9ROSI</name>
<keyword evidence="2" id="KW-1185">Reference proteome</keyword>
<organism evidence="1 2">
    <name type="scientific">Pistacia atlantica</name>
    <dbReference type="NCBI Taxonomy" id="434234"/>
    <lineage>
        <taxon>Eukaryota</taxon>
        <taxon>Viridiplantae</taxon>
        <taxon>Streptophyta</taxon>
        <taxon>Embryophyta</taxon>
        <taxon>Tracheophyta</taxon>
        <taxon>Spermatophyta</taxon>
        <taxon>Magnoliopsida</taxon>
        <taxon>eudicotyledons</taxon>
        <taxon>Gunneridae</taxon>
        <taxon>Pentapetalae</taxon>
        <taxon>rosids</taxon>
        <taxon>malvids</taxon>
        <taxon>Sapindales</taxon>
        <taxon>Anacardiaceae</taxon>
        <taxon>Pistacia</taxon>
    </lineage>
</organism>
<protein>
    <submittedName>
        <fullName evidence="1">Uncharacterized protein</fullName>
    </submittedName>
</protein>
<comment type="caution">
    <text evidence="1">The sequence shown here is derived from an EMBL/GenBank/DDBJ whole genome shotgun (WGS) entry which is preliminary data.</text>
</comment>
<proteinExistence type="predicted"/>
<sequence length="80" mass="9301">MEQKPHSSHVLFFPFPFQGHLNPMLKLAEFLSLASLNITFLKHNHKCLLRYSDIQARFAQYPGFQFKTFCDGLAAHHPRS</sequence>